<dbReference type="InterPro" id="IPR013783">
    <property type="entry name" value="Ig-like_fold"/>
</dbReference>
<evidence type="ECO:0000256" key="2">
    <source>
        <dbReference type="ARBA" id="ARBA00022692"/>
    </source>
</evidence>
<evidence type="ECO:0000256" key="8">
    <source>
        <dbReference type="ARBA" id="ARBA00068295"/>
    </source>
</evidence>
<evidence type="ECO:0000259" key="10">
    <source>
        <dbReference type="PROSITE" id="PS50835"/>
    </source>
</evidence>
<keyword evidence="5" id="KW-0472">Membrane</keyword>
<keyword evidence="12" id="KW-1185">Reference proteome</keyword>
<dbReference type="STRING" id="43700.ENSMALP00000018642"/>
<organism evidence="11 12">
    <name type="scientific">Monopterus albus</name>
    <name type="common">Swamp eel</name>
    <dbReference type="NCBI Taxonomy" id="43700"/>
    <lineage>
        <taxon>Eukaryota</taxon>
        <taxon>Metazoa</taxon>
        <taxon>Chordata</taxon>
        <taxon>Craniata</taxon>
        <taxon>Vertebrata</taxon>
        <taxon>Euteleostomi</taxon>
        <taxon>Actinopterygii</taxon>
        <taxon>Neopterygii</taxon>
        <taxon>Teleostei</taxon>
        <taxon>Neoteleostei</taxon>
        <taxon>Acanthomorphata</taxon>
        <taxon>Anabantaria</taxon>
        <taxon>Synbranchiformes</taxon>
        <taxon>Synbranchidae</taxon>
        <taxon>Monopterus</taxon>
    </lineage>
</organism>
<evidence type="ECO:0000256" key="7">
    <source>
        <dbReference type="ARBA" id="ARBA00023319"/>
    </source>
</evidence>
<evidence type="ECO:0000256" key="1">
    <source>
        <dbReference type="ARBA" id="ARBA00004479"/>
    </source>
</evidence>
<evidence type="ECO:0000256" key="3">
    <source>
        <dbReference type="ARBA" id="ARBA00022729"/>
    </source>
</evidence>
<feature type="domain" description="Ig-like" evidence="10">
    <location>
        <begin position="18"/>
        <end position="141"/>
    </location>
</feature>
<dbReference type="GO" id="GO:0016020">
    <property type="term" value="C:membrane"/>
    <property type="evidence" value="ECO:0007669"/>
    <property type="project" value="UniProtKB-SubCell"/>
</dbReference>
<dbReference type="SMART" id="SM00409">
    <property type="entry name" value="IG"/>
    <property type="match status" value="1"/>
</dbReference>
<proteinExistence type="predicted"/>
<dbReference type="Proteomes" id="UP000261600">
    <property type="component" value="Unplaced"/>
</dbReference>
<dbReference type="InterPro" id="IPR036179">
    <property type="entry name" value="Ig-like_dom_sf"/>
</dbReference>
<evidence type="ECO:0000256" key="6">
    <source>
        <dbReference type="ARBA" id="ARBA00023157"/>
    </source>
</evidence>
<dbReference type="Gene3D" id="2.60.40.10">
    <property type="entry name" value="Immunoglobulins"/>
    <property type="match status" value="1"/>
</dbReference>
<dbReference type="Pfam" id="PF07686">
    <property type="entry name" value="V-set"/>
    <property type="match status" value="1"/>
</dbReference>
<reference evidence="11" key="2">
    <citation type="submission" date="2025-09" db="UniProtKB">
        <authorList>
            <consortium name="Ensembl"/>
        </authorList>
    </citation>
    <scope>IDENTIFICATION</scope>
</reference>
<evidence type="ECO:0000313" key="12">
    <source>
        <dbReference type="Proteomes" id="UP000261600"/>
    </source>
</evidence>
<dbReference type="InterPro" id="IPR051102">
    <property type="entry name" value="IgSF_V-set/TM_domain"/>
</dbReference>
<protein>
    <recommendedName>
        <fullName evidence="8">V-set and transmembrane domain-containing protein 2B</fullName>
    </recommendedName>
</protein>
<evidence type="ECO:0000256" key="9">
    <source>
        <dbReference type="SAM" id="MobiDB-lite"/>
    </source>
</evidence>
<dbReference type="Ensembl" id="ENSMALT00000019005.1">
    <property type="protein sequence ID" value="ENSMALP00000018642.1"/>
    <property type="gene ID" value="ENSMALG00000013014.1"/>
</dbReference>
<feature type="compositionally biased region" description="Low complexity" evidence="9">
    <location>
        <begin position="214"/>
        <end position="229"/>
    </location>
</feature>
<feature type="region of interest" description="Disordered" evidence="9">
    <location>
        <begin position="172"/>
        <end position="230"/>
    </location>
</feature>
<dbReference type="SUPFAM" id="SSF48726">
    <property type="entry name" value="Immunoglobulin"/>
    <property type="match status" value="1"/>
</dbReference>
<evidence type="ECO:0000256" key="4">
    <source>
        <dbReference type="ARBA" id="ARBA00022989"/>
    </source>
</evidence>
<name>A0A3Q3JUA2_MONAL</name>
<feature type="compositionally biased region" description="Polar residues" evidence="9">
    <location>
        <begin position="195"/>
        <end position="208"/>
    </location>
</feature>
<dbReference type="InterPro" id="IPR003599">
    <property type="entry name" value="Ig_sub"/>
</dbReference>
<keyword evidence="6" id="KW-1015">Disulfide bond</keyword>
<evidence type="ECO:0000256" key="5">
    <source>
        <dbReference type="ARBA" id="ARBA00023136"/>
    </source>
</evidence>
<comment type="subcellular location">
    <subcellularLocation>
        <location evidence="1">Membrane</location>
        <topology evidence="1">Single-pass type I membrane protein</topology>
    </subcellularLocation>
</comment>
<dbReference type="FunFam" id="2.60.40.10:FF:000804">
    <property type="entry name" value="V-set and transmembrane domain containing 2B"/>
    <property type="match status" value="1"/>
</dbReference>
<keyword evidence="7" id="KW-0393">Immunoglobulin domain</keyword>
<keyword evidence="2" id="KW-0812">Transmembrane</keyword>
<reference evidence="11" key="1">
    <citation type="submission" date="2025-08" db="UniProtKB">
        <authorList>
            <consortium name="Ensembl"/>
        </authorList>
    </citation>
    <scope>IDENTIFICATION</scope>
</reference>
<dbReference type="PANTHER" id="PTHR12207:SF27">
    <property type="entry name" value="V-SET AND TRANSMEMBRANE DOMAIN-CONTAINING PROTEIN 2B"/>
    <property type="match status" value="1"/>
</dbReference>
<dbReference type="PANTHER" id="PTHR12207">
    <property type="entry name" value="V-SET AND TRANSMEMBRANE DOMAIN-CONTAINING PROTEIN"/>
    <property type="match status" value="1"/>
</dbReference>
<keyword evidence="4" id="KW-1133">Transmembrane helix</keyword>
<sequence length="286" mass="31325">MEKTGLYSLLYYFILNSPFMVCADAAFTEVPKDVSVGEGEDVEMPCAFKAVSSVPMALEIQWWYLKEDVPKELPHELQISAPANRAKVIPREATKISTVRVQGNAISHRLSLSKVKKEDEGVYECRVSDLWADETQEFTVHATLHVTAVDGMVAEEAVSHIQNRWPLRNANTVLGAGPAGRATSEPSQGLAGDQRSGQGKHQVPQQAQPGLLPSISSTTTTSVAKSSASPLPGNAAILRQQHGAGTCMLWMHSLNFPEQSQLTEVIFYLCTVHVSVIYIQEMHIQL</sequence>
<keyword evidence="3" id="KW-0732">Signal</keyword>
<evidence type="ECO:0000313" key="11">
    <source>
        <dbReference type="Ensembl" id="ENSMALP00000018642.1"/>
    </source>
</evidence>
<dbReference type="AlphaFoldDB" id="A0A3Q3JUA2"/>
<accession>A0A3Q3JUA2</accession>
<dbReference type="PROSITE" id="PS50835">
    <property type="entry name" value="IG_LIKE"/>
    <property type="match status" value="1"/>
</dbReference>
<dbReference type="InterPro" id="IPR013106">
    <property type="entry name" value="Ig_V-set"/>
</dbReference>
<dbReference type="InterPro" id="IPR007110">
    <property type="entry name" value="Ig-like_dom"/>
</dbReference>